<evidence type="ECO:0000256" key="2">
    <source>
        <dbReference type="ARBA" id="ARBA00022670"/>
    </source>
</evidence>
<evidence type="ECO:0000313" key="7">
    <source>
        <dbReference type="Proteomes" id="UP000708208"/>
    </source>
</evidence>
<organism evidence="6 7">
    <name type="scientific">Allacma fusca</name>
    <dbReference type="NCBI Taxonomy" id="39272"/>
    <lineage>
        <taxon>Eukaryota</taxon>
        <taxon>Metazoa</taxon>
        <taxon>Ecdysozoa</taxon>
        <taxon>Arthropoda</taxon>
        <taxon>Hexapoda</taxon>
        <taxon>Collembola</taxon>
        <taxon>Symphypleona</taxon>
        <taxon>Sminthuridae</taxon>
        <taxon>Allacma</taxon>
    </lineage>
</organism>
<keyword evidence="1" id="KW-0121">Carboxypeptidase</keyword>
<dbReference type="InterPro" id="IPR001563">
    <property type="entry name" value="Peptidase_S10"/>
</dbReference>
<dbReference type="Proteomes" id="UP000708208">
    <property type="component" value="Unassembled WGS sequence"/>
</dbReference>
<sequence>KLSHIKSALNKPMTSYSGYLTINEAYNSNLFFWLFPAIENPDTSSVILVVNSVPGISLMQGIFLENGPFTLDDNLELKEQNYTWAKTHTLIYIDTPVGAGFSFTDNEDGLASSSLDEDEEIYEAMKQIYTLFPEYQSRDLYFAGSAYAGRIIPRMVETFEEKGKSDGIQFNVKGVIIGSPWLWRLLHKC</sequence>
<keyword evidence="5" id="KW-0325">Glycoprotein</keyword>
<comment type="caution">
    <text evidence="6">The sequence shown here is derived from an EMBL/GenBank/DDBJ whole genome shotgun (WGS) entry which is preliminary data.</text>
</comment>
<keyword evidence="2" id="KW-0645">Protease</keyword>
<accession>A0A8J2KAT8</accession>
<keyword evidence="3" id="KW-0732">Signal</keyword>
<evidence type="ECO:0000256" key="4">
    <source>
        <dbReference type="ARBA" id="ARBA00022801"/>
    </source>
</evidence>
<keyword evidence="4" id="KW-0378">Hydrolase</keyword>
<reference evidence="6" key="1">
    <citation type="submission" date="2021-06" db="EMBL/GenBank/DDBJ databases">
        <authorList>
            <person name="Hodson N. C."/>
            <person name="Mongue J. A."/>
            <person name="Jaron S. K."/>
        </authorList>
    </citation>
    <scope>NUCLEOTIDE SEQUENCE</scope>
</reference>
<dbReference type="PANTHER" id="PTHR11802">
    <property type="entry name" value="SERINE PROTEASE FAMILY S10 SERINE CARBOXYPEPTIDASE"/>
    <property type="match status" value="1"/>
</dbReference>
<proteinExistence type="predicted"/>
<feature type="non-terminal residue" evidence="6">
    <location>
        <position position="1"/>
    </location>
</feature>
<evidence type="ECO:0000256" key="1">
    <source>
        <dbReference type="ARBA" id="ARBA00022645"/>
    </source>
</evidence>
<dbReference type="GO" id="GO:0006508">
    <property type="term" value="P:proteolysis"/>
    <property type="evidence" value="ECO:0007669"/>
    <property type="project" value="UniProtKB-KW"/>
</dbReference>
<dbReference type="GO" id="GO:0004185">
    <property type="term" value="F:serine-type carboxypeptidase activity"/>
    <property type="evidence" value="ECO:0007669"/>
    <property type="project" value="InterPro"/>
</dbReference>
<dbReference type="OrthoDB" id="443318at2759"/>
<dbReference type="PANTHER" id="PTHR11802:SF472">
    <property type="entry name" value="SERINE CARBOXYPEPTIDASE CPVL-RELATED"/>
    <property type="match status" value="1"/>
</dbReference>
<gene>
    <name evidence="6" type="ORF">AFUS01_LOCUS21208</name>
</gene>
<evidence type="ECO:0000256" key="5">
    <source>
        <dbReference type="ARBA" id="ARBA00023180"/>
    </source>
</evidence>
<dbReference type="EMBL" id="CAJVCH010236151">
    <property type="protein sequence ID" value="CAG7732712.1"/>
    <property type="molecule type" value="Genomic_DNA"/>
</dbReference>
<evidence type="ECO:0008006" key="8">
    <source>
        <dbReference type="Google" id="ProtNLM"/>
    </source>
</evidence>
<name>A0A8J2KAT8_9HEXA</name>
<protein>
    <recommendedName>
        <fullName evidence="8">Serine carboxypeptidase</fullName>
    </recommendedName>
</protein>
<dbReference type="AlphaFoldDB" id="A0A8J2KAT8"/>
<evidence type="ECO:0000313" key="6">
    <source>
        <dbReference type="EMBL" id="CAG7732712.1"/>
    </source>
</evidence>
<dbReference type="Pfam" id="PF00450">
    <property type="entry name" value="Peptidase_S10"/>
    <property type="match status" value="1"/>
</dbReference>
<keyword evidence="7" id="KW-1185">Reference proteome</keyword>
<evidence type="ECO:0000256" key="3">
    <source>
        <dbReference type="ARBA" id="ARBA00022729"/>
    </source>
</evidence>